<evidence type="ECO:0000313" key="5">
    <source>
        <dbReference type="Proteomes" id="UP000188268"/>
    </source>
</evidence>
<gene>
    <name evidence="4" type="ORF">CCACVL1_19703</name>
</gene>
<evidence type="ECO:0000256" key="2">
    <source>
        <dbReference type="SAM" id="MobiDB-lite"/>
    </source>
</evidence>
<sequence>MAGLGNGLNPISHANIMHGLNLIKEEPFTDGPIACRVCGQVFMNNAALFDHIEIHLVIDEEDARRKVLLSHMTPSQRALFTTLVDQPTAAGNGGGDNDLQSPSATAPPSSTSGESSSGNNNNKCYMPRPIRTPYGVIQVVYVPQAPAPQQPRENLVTRPLINLLDDHLFMDGMTRIFEMQMAAEDEVEPTVDLTLRL</sequence>
<protein>
    <recommendedName>
        <fullName evidence="3">C2H2-type domain-containing protein</fullName>
    </recommendedName>
</protein>
<accession>A0A1R3HF89</accession>
<keyword evidence="1" id="KW-0479">Metal-binding</keyword>
<keyword evidence="1" id="KW-0863">Zinc-finger</keyword>
<dbReference type="GO" id="GO:0008270">
    <property type="term" value="F:zinc ion binding"/>
    <property type="evidence" value="ECO:0007669"/>
    <property type="project" value="UniProtKB-KW"/>
</dbReference>
<dbReference type="Proteomes" id="UP000188268">
    <property type="component" value="Unassembled WGS sequence"/>
</dbReference>
<feature type="compositionally biased region" description="Low complexity" evidence="2">
    <location>
        <begin position="101"/>
        <end position="122"/>
    </location>
</feature>
<proteinExistence type="predicted"/>
<dbReference type="PROSITE" id="PS00028">
    <property type="entry name" value="ZINC_FINGER_C2H2_1"/>
    <property type="match status" value="1"/>
</dbReference>
<feature type="region of interest" description="Disordered" evidence="2">
    <location>
        <begin position="86"/>
        <end position="125"/>
    </location>
</feature>
<dbReference type="EMBL" id="AWWV01012118">
    <property type="protein sequence ID" value="OMO69010.1"/>
    <property type="molecule type" value="Genomic_DNA"/>
</dbReference>
<keyword evidence="1" id="KW-0862">Zinc</keyword>
<reference evidence="4 5" key="1">
    <citation type="submission" date="2013-09" db="EMBL/GenBank/DDBJ databases">
        <title>Corchorus capsularis genome sequencing.</title>
        <authorList>
            <person name="Alam M."/>
            <person name="Haque M.S."/>
            <person name="Islam M.S."/>
            <person name="Emdad E.M."/>
            <person name="Islam M.M."/>
            <person name="Ahmed B."/>
            <person name="Halim A."/>
            <person name="Hossen Q.M.M."/>
            <person name="Hossain M.Z."/>
            <person name="Ahmed R."/>
            <person name="Khan M.M."/>
            <person name="Islam R."/>
            <person name="Rashid M.M."/>
            <person name="Khan S.A."/>
            <person name="Rahman M.S."/>
            <person name="Alam M."/>
        </authorList>
    </citation>
    <scope>NUCLEOTIDE SEQUENCE [LARGE SCALE GENOMIC DNA]</scope>
    <source>
        <strain evidence="5">cv. CVL-1</strain>
        <tissue evidence="4">Whole seedling</tissue>
    </source>
</reference>
<feature type="domain" description="C2H2-type" evidence="3">
    <location>
        <begin position="33"/>
        <end position="55"/>
    </location>
</feature>
<keyword evidence="5" id="KW-1185">Reference proteome</keyword>
<evidence type="ECO:0000259" key="3">
    <source>
        <dbReference type="PROSITE" id="PS50157"/>
    </source>
</evidence>
<comment type="caution">
    <text evidence="4">The sequence shown here is derived from an EMBL/GenBank/DDBJ whole genome shotgun (WGS) entry which is preliminary data.</text>
</comment>
<dbReference type="OrthoDB" id="1637570at2759"/>
<dbReference type="PROSITE" id="PS50157">
    <property type="entry name" value="ZINC_FINGER_C2H2_2"/>
    <property type="match status" value="1"/>
</dbReference>
<name>A0A1R3HF89_COCAP</name>
<dbReference type="InterPro" id="IPR013087">
    <property type="entry name" value="Znf_C2H2_type"/>
</dbReference>
<dbReference type="Gramene" id="OMO69010">
    <property type="protein sequence ID" value="OMO69010"/>
    <property type="gene ID" value="CCACVL1_19703"/>
</dbReference>
<evidence type="ECO:0000256" key="1">
    <source>
        <dbReference type="PROSITE-ProRule" id="PRU00042"/>
    </source>
</evidence>
<dbReference type="AlphaFoldDB" id="A0A1R3HF89"/>
<organism evidence="4 5">
    <name type="scientific">Corchorus capsularis</name>
    <name type="common">Jute</name>
    <dbReference type="NCBI Taxonomy" id="210143"/>
    <lineage>
        <taxon>Eukaryota</taxon>
        <taxon>Viridiplantae</taxon>
        <taxon>Streptophyta</taxon>
        <taxon>Embryophyta</taxon>
        <taxon>Tracheophyta</taxon>
        <taxon>Spermatophyta</taxon>
        <taxon>Magnoliopsida</taxon>
        <taxon>eudicotyledons</taxon>
        <taxon>Gunneridae</taxon>
        <taxon>Pentapetalae</taxon>
        <taxon>rosids</taxon>
        <taxon>malvids</taxon>
        <taxon>Malvales</taxon>
        <taxon>Malvaceae</taxon>
        <taxon>Grewioideae</taxon>
        <taxon>Apeibeae</taxon>
        <taxon>Corchorus</taxon>
    </lineage>
</organism>
<dbReference type="OMA" id="RELEGDC"/>
<evidence type="ECO:0000313" key="4">
    <source>
        <dbReference type="EMBL" id="OMO69010.1"/>
    </source>
</evidence>